<accession>A0A453QFX9</accession>
<feature type="domain" description="Sucrose synthase EPBD" evidence="11">
    <location>
        <begin position="159"/>
        <end position="246"/>
    </location>
</feature>
<evidence type="ECO:0000256" key="5">
    <source>
        <dbReference type="ARBA" id="ARBA00022679"/>
    </source>
</evidence>
<evidence type="ECO:0000256" key="2">
    <source>
        <dbReference type="ARBA" id="ARBA00005894"/>
    </source>
</evidence>
<feature type="domain" description="Sucrose synthase first GT-B" evidence="9">
    <location>
        <begin position="307"/>
        <end position="525"/>
    </location>
</feature>
<feature type="domain" description="Sucrose synthase N-terminal" evidence="10">
    <location>
        <begin position="13"/>
        <end position="125"/>
    </location>
</feature>
<dbReference type="PANTHER" id="PTHR45839:SF29">
    <property type="entry name" value="SUCROSE SYNTHASE 1"/>
    <property type="match status" value="1"/>
</dbReference>
<keyword evidence="4 7" id="KW-0328">Glycosyltransferase</keyword>
<dbReference type="Gene3D" id="3.40.50.2000">
    <property type="entry name" value="Glycogen Phosphorylase B"/>
    <property type="match status" value="3"/>
</dbReference>
<dbReference type="PANTHER" id="PTHR45839">
    <property type="match status" value="1"/>
</dbReference>
<organism evidence="12 13">
    <name type="scientific">Aegilops tauschii subsp. strangulata</name>
    <name type="common">Goatgrass</name>
    <dbReference type="NCBI Taxonomy" id="200361"/>
    <lineage>
        <taxon>Eukaryota</taxon>
        <taxon>Viridiplantae</taxon>
        <taxon>Streptophyta</taxon>
        <taxon>Embryophyta</taxon>
        <taxon>Tracheophyta</taxon>
        <taxon>Spermatophyta</taxon>
        <taxon>Magnoliopsida</taxon>
        <taxon>Liliopsida</taxon>
        <taxon>Poales</taxon>
        <taxon>Poaceae</taxon>
        <taxon>BOP clade</taxon>
        <taxon>Pooideae</taxon>
        <taxon>Triticodae</taxon>
        <taxon>Triticeae</taxon>
        <taxon>Triticinae</taxon>
        <taxon>Aegilops</taxon>
    </lineage>
</organism>
<evidence type="ECO:0000256" key="6">
    <source>
        <dbReference type="ARBA" id="ARBA00049030"/>
    </source>
</evidence>
<dbReference type="Pfam" id="PF00534">
    <property type="entry name" value="Glycos_transf_1"/>
    <property type="match status" value="1"/>
</dbReference>
<dbReference type="Pfam" id="PF24861">
    <property type="entry name" value="SUS_N"/>
    <property type="match status" value="1"/>
</dbReference>
<feature type="domain" description="Glycosyl transferase family 1" evidence="8">
    <location>
        <begin position="531"/>
        <end position="700"/>
    </location>
</feature>
<evidence type="ECO:0000256" key="1">
    <source>
        <dbReference type="ARBA" id="ARBA00002595"/>
    </source>
</evidence>
<keyword evidence="5 7" id="KW-0808">Transferase</keyword>
<dbReference type="Pfam" id="PF24862">
    <property type="entry name" value="SUS_EPBD"/>
    <property type="match status" value="1"/>
</dbReference>
<reference evidence="13" key="1">
    <citation type="journal article" date="2014" name="Science">
        <title>Ancient hybridizations among the ancestral genomes of bread wheat.</title>
        <authorList>
            <consortium name="International Wheat Genome Sequencing Consortium,"/>
            <person name="Marcussen T."/>
            <person name="Sandve S.R."/>
            <person name="Heier L."/>
            <person name="Spannagl M."/>
            <person name="Pfeifer M."/>
            <person name="Jakobsen K.S."/>
            <person name="Wulff B.B."/>
            <person name="Steuernagel B."/>
            <person name="Mayer K.F."/>
            <person name="Olsen O.A."/>
        </authorList>
    </citation>
    <scope>NUCLEOTIDE SEQUENCE [LARGE SCALE GENOMIC DNA]</scope>
    <source>
        <strain evidence="13">cv. AL8/78</strain>
    </source>
</reference>
<evidence type="ECO:0000313" key="12">
    <source>
        <dbReference type="EnsemblPlants" id="AET7Gv20089400.32"/>
    </source>
</evidence>
<dbReference type="InterPro" id="IPR001296">
    <property type="entry name" value="Glyco_trans_1"/>
</dbReference>
<dbReference type="EnsemblPlants" id="AET7Gv20089400.32">
    <property type="protein sequence ID" value="AET7Gv20089400.32"/>
    <property type="gene ID" value="AET7Gv20089400"/>
</dbReference>
<comment type="function">
    <text evidence="1 7">Sucrose-cleaving enzyme that provides UDP-glucose and fructose for various metabolic pathways.</text>
</comment>
<dbReference type="GO" id="GO:0005985">
    <property type="term" value="P:sucrose metabolic process"/>
    <property type="evidence" value="ECO:0007669"/>
    <property type="project" value="InterPro"/>
</dbReference>
<comment type="similarity">
    <text evidence="2 7">Belongs to the glycosyltransferase 1 family. Plant sucrose synthase subfamily.</text>
</comment>
<dbReference type="Gramene" id="AET7Gv20089400.32">
    <property type="protein sequence ID" value="AET7Gv20089400.32"/>
    <property type="gene ID" value="AET7Gv20089400"/>
</dbReference>
<evidence type="ECO:0000256" key="3">
    <source>
        <dbReference type="ARBA" id="ARBA00012540"/>
    </source>
</evidence>
<dbReference type="AlphaFoldDB" id="A0A453QFX9"/>
<evidence type="ECO:0000259" key="8">
    <source>
        <dbReference type="Pfam" id="PF00534"/>
    </source>
</evidence>
<evidence type="ECO:0000256" key="7">
    <source>
        <dbReference type="RuleBase" id="RU280817"/>
    </source>
</evidence>
<dbReference type="InterPro" id="IPR056736">
    <property type="entry name" value="SUS_EPBD"/>
</dbReference>
<dbReference type="Gene3D" id="1.20.120.1230">
    <property type="match status" value="1"/>
</dbReference>
<dbReference type="GO" id="GO:0016157">
    <property type="term" value="F:sucrose synthase activity"/>
    <property type="evidence" value="ECO:0007669"/>
    <property type="project" value="UniProtKB-UniRule"/>
</dbReference>
<keyword evidence="13" id="KW-1185">Reference proteome</keyword>
<dbReference type="NCBIfam" id="TIGR02470">
    <property type="entry name" value="sucr_synth"/>
    <property type="match status" value="1"/>
</dbReference>
<dbReference type="FunFam" id="1.20.120.1230:FF:000001">
    <property type="entry name" value="Sucrose synthase"/>
    <property type="match status" value="1"/>
</dbReference>
<comment type="catalytic activity">
    <reaction evidence="6 7">
        <text>an NDP-alpha-D-glucose + D-fructose = a ribonucleoside 5'-diphosphate + sucrose + H(+)</text>
        <dbReference type="Rhea" id="RHEA:16241"/>
        <dbReference type="ChEBI" id="CHEBI:15378"/>
        <dbReference type="ChEBI" id="CHEBI:17992"/>
        <dbReference type="ChEBI" id="CHEBI:37721"/>
        <dbReference type="ChEBI" id="CHEBI:57930"/>
        <dbReference type="ChEBI" id="CHEBI:76533"/>
        <dbReference type="EC" id="2.4.1.13"/>
    </reaction>
</comment>
<dbReference type="SUPFAM" id="SSF53756">
    <property type="entry name" value="UDP-Glycosyltransferase/glycogen phosphorylase"/>
    <property type="match status" value="1"/>
</dbReference>
<evidence type="ECO:0000259" key="11">
    <source>
        <dbReference type="Pfam" id="PF24862"/>
    </source>
</evidence>
<dbReference type="FunFam" id="3.10.450.330:FF:000001">
    <property type="entry name" value="Sucrose synthase"/>
    <property type="match status" value="1"/>
</dbReference>
<protein>
    <recommendedName>
        <fullName evidence="3 7">Sucrose synthase</fullName>
        <ecNumber evidence="3 7">2.4.1.13</ecNumber>
    </recommendedName>
</protein>
<reference evidence="12" key="5">
    <citation type="journal article" date="2021" name="G3 (Bethesda)">
        <title>Aegilops tauschii genome assembly Aet v5.0 features greater sequence contiguity and improved annotation.</title>
        <authorList>
            <person name="Wang L."/>
            <person name="Zhu T."/>
            <person name="Rodriguez J.C."/>
            <person name="Deal K.R."/>
            <person name="Dubcovsky J."/>
            <person name="McGuire P.E."/>
            <person name="Lux T."/>
            <person name="Spannagl M."/>
            <person name="Mayer K.F.X."/>
            <person name="Baldrich P."/>
            <person name="Meyers B.C."/>
            <person name="Huo N."/>
            <person name="Gu Y.Q."/>
            <person name="Zhou H."/>
            <person name="Devos K.M."/>
            <person name="Bennetzen J.L."/>
            <person name="Unver T."/>
            <person name="Budak H."/>
            <person name="Gulick P.J."/>
            <person name="Galiba G."/>
            <person name="Kalapos B."/>
            <person name="Nelson D.R."/>
            <person name="Li P."/>
            <person name="You F.M."/>
            <person name="Luo M.C."/>
            <person name="Dvorak J."/>
        </authorList>
    </citation>
    <scope>NUCLEOTIDE SEQUENCE [LARGE SCALE GENOMIC DNA]</scope>
    <source>
        <strain evidence="12">cv. AL8/78</strain>
    </source>
</reference>
<reference evidence="12" key="3">
    <citation type="journal article" date="2017" name="Nature">
        <title>Genome sequence of the progenitor of the wheat D genome Aegilops tauschii.</title>
        <authorList>
            <person name="Luo M.C."/>
            <person name="Gu Y.Q."/>
            <person name="Puiu D."/>
            <person name="Wang H."/>
            <person name="Twardziok S.O."/>
            <person name="Deal K.R."/>
            <person name="Huo N."/>
            <person name="Zhu T."/>
            <person name="Wang L."/>
            <person name="Wang Y."/>
            <person name="McGuire P.E."/>
            <person name="Liu S."/>
            <person name="Long H."/>
            <person name="Ramasamy R.K."/>
            <person name="Rodriguez J.C."/>
            <person name="Van S.L."/>
            <person name="Yuan L."/>
            <person name="Wang Z."/>
            <person name="Xia Z."/>
            <person name="Xiao L."/>
            <person name="Anderson O.D."/>
            <person name="Ouyang S."/>
            <person name="Liang Y."/>
            <person name="Zimin A.V."/>
            <person name="Pertea G."/>
            <person name="Qi P."/>
            <person name="Bennetzen J.L."/>
            <person name="Dai X."/>
            <person name="Dawson M.W."/>
            <person name="Muller H.G."/>
            <person name="Kugler K."/>
            <person name="Rivarola-Duarte L."/>
            <person name="Spannagl M."/>
            <person name="Mayer K.F.X."/>
            <person name="Lu F.H."/>
            <person name="Bevan M.W."/>
            <person name="Leroy P."/>
            <person name="Li P."/>
            <person name="You F.M."/>
            <person name="Sun Q."/>
            <person name="Liu Z."/>
            <person name="Lyons E."/>
            <person name="Wicker T."/>
            <person name="Salzberg S.L."/>
            <person name="Devos K.M."/>
            <person name="Dvorak J."/>
        </authorList>
    </citation>
    <scope>NUCLEOTIDE SEQUENCE [LARGE SCALE GENOMIC DNA]</scope>
    <source>
        <strain evidence="12">cv. AL8/78</strain>
    </source>
</reference>
<dbReference type="Gene3D" id="3.10.450.330">
    <property type="match status" value="1"/>
</dbReference>
<evidence type="ECO:0000259" key="10">
    <source>
        <dbReference type="Pfam" id="PF24861"/>
    </source>
</evidence>
<evidence type="ECO:0000259" key="9">
    <source>
        <dbReference type="Pfam" id="PF00862"/>
    </source>
</evidence>
<dbReference type="InterPro" id="IPR012820">
    <property type="entry name" value="Sucrose_synthase_pln/cyn"/>
</dbReference>
<dbReference type="Proteomes" id="UP000015105">
    <property type="component" value="Chromosome 7D"/>
</dbReference>
<dbReference type="EC" id="2.4.1.13" evidence="3 7"/>
<evidence type="ECO:0000256" key="4">
    <source>
        <dbReference type="ARBA" id="ARBA00022676"/>
    </source>
</evidence>
<reference evidence="13" key="2">
    <citation type="journal article" date="2017" name="Nat. Plants">
        <title>The Aegilops tauschii genome reveals multiple impacts of transposons.</title>
        <authorList>
            <person name="Zhao G."/>
            <person name="Zou C."/>
            <person name="Li K."/>
            <person name="Wang K."/>
            <person name="Li T."/>
            <person name="Gao L."/>
            <person name="Zhang X."/>
            <person name="Wang H."/>
            <person name="Yang Z."/>
            <person name="Liu X."/>
            <person name="Jiang W."/>
            <person name="Mao L."/>
            <person name="Kong X."/>
            <person name="Jiao Y."/>
            <person name="Jia J."/>
        </authorList>
    </citation>
    <scope>NUCLEOTIDE SEQUENCE [LARGE SCALE GENOMIC DNA]</scope>
    <source>
        <strain evidence="13">cv. AL8/78</strain>
    </source>
</reference>
<dbReference type="Pfam" id="PF00862">
    <property type="entry name" value="GT-B_Sucrose_synth"/>
    <property type="match status" value="1"/>
</dbReference>
<dbReference type="InterPro" id="IPR056735">
    <property type="entry name" value="SUS_N"/>
</dbReference>
<dbReference type="InterPro" id="IPR000368">
    <property type="entry name" value="Sucrose_synth_GT-B1"/>
</dbReference>
<sequence length="783" mass="88915">MGEAAGDRVLSRLHSVRERIGDSLSAHPNELVAVFTRLVNLGNGMLQSHQIIAEYNTAIPEAEREKLKDGAFEDVLRAAQEAIVISPWVALAIRPRPGVWEYVRVNVSELAVEELSVPEYLQFKEQLVEGSNKDFVLELDFEPFNASFPRPSLSKSIGNGVQFLNRHLSSKLFHDKESMYPLLNFLRAHNYKGMTMMLNDRIRSLSALQGALRKAEEHLSGLPADTPYSDFHHRFQELGLEKGWGDCAKRAQETLHLLLDLLEAPDPSTLEKFLGTIPMVFNVVILSPHGYFAQANVLGYPDTGGQVTRLLPDATGTTCGQRLEKVLGTEHTHILRVPFRTESGIVRKWISRFEVWPYLETFTEDVAHEISGELQANPDLIIGNYSDGNLVACLLAHKMGVTHCTIAHALEKTKYPNSDLYWKKFEDHYHFSCQFTTDLIAMNHADFIITSTFQEIAGNKDTVGQYESHMAFTMPGMYRVVHGIDVFDPKFNIVSPGADMSIYFPYSESQRRLTSLHPEIEELLYSDVDNNEHKYVLKDRNKPIIFSMARLDRVKNLTGLVELYGKNPRLQELVNLVVVCGDHGNPSKDKEEQAEFKKMFDLIEQYNLNGHVRWISAQMNRVRNAELYRYICDTKGAFVQPAFYEAFGLTVIEAMTCGLPTFATAYGGPAEIIVNGVSGYHIDPYQGDKASTLLVEFFEKCQVDPSHWTKISQGGLQRIEEKYTWKLYSERLMTLTGVYGFWKYVSNLERRETRRYLEMLYALKYRTMASTVPLAVEGESASK</sequence>
<proteinExistence type="inferred from homology"/>
<dbReference type="FunFam" id="3.40.50.2000:FF:000006">
    <property type="entry name" value="Sucrose synthase"/>
    <property type="match status" value="1"/>
</dbReference>
<reference evidence="12" key="4">
    <citation type="submission" date="2019-03" db="UniProtKB">
        <authorList>
            <consortium name="EnsemblPlants"/>
        </authorList>
    </citation>
    <scope>IDENTIFICATION</scope>
</reference>
<name>A0A453QFX9_AEGTS</name>
<evidence type="ECO:0000313" key="13">
    <source>
        <dbReference type="Proteomes" id="UP000015105"/>
    </source>
</evidence>